<dbReference type="Gene3D" id="3.40.190.10">
    <property type="entry name" value="Periplasmic binding protein-like II"/>
    <property type="match status" value="2"/>
</dbReference>
<evidence type="ECO:0000256" key="4">
    <source>
        <dbReference type="SAM" id="SignalP"/>
    </source>
</evidence>
<feature type="signal peptide" evidence="4">
    <location>
        <begin position="1"/>
        <end position="24"/>
    </location>
</feature>
<evidence type="ECO:0000313" key="5">
    <source>
        <dbReference type="EMBL" id="GAA1259433.1"/>
    </source>
</evidence>
<accession>A0ABN1WPY5</accession>
<keyword evidence="2" id="KW-0813">Transport</keyword>
<dbReference type="PANTHER" id="PTHR43649">
    <property type="entry name" value="ARABINOSE-BINDING PROTEIN-RELATED"/>
    <property type="match status" value="1"/>
</dbReference>
<evidence type="ECO:0000256" key="1">
    <source>
        <dbReference type="ARBA" id="ARBA00008520"/>
    </source>
</evidence>
<dbReference type="InterPro" id="IPR050490">
    <property type="entry name" value="Bact_solute-bd_prot1"/>
</dbReference>
<reference evidence="5 6" key="1">
    <citation type="journal article" date="2019" name="Int. J. Syst. Evol. Microbiol.">
        <title>The Global Catalogue of Microorganisms (GCM) 10K type strain sequencing project: providing services to taxonomists for standard genome sequencing and annotation.</title>
        <authorList>
            <consortium name="The Broad Institute Genomics Platform"/>
            <consortium name="The Broad Institute Genome Sequencing Center for Infectious Disease"/>
            <person name="Wu L."/>
            <person name="Ma J."/>
        </authorList>
    </citation>
    <scope>NUCLEOTIDE SEQUENCE [LARGE SCALE GENOMIC DNA]</scope>
    <source>
        <strain evidence="5 6">JCM 11448</strain>
    </source>
</reference>
<gene>
    <name evidence="5" type="ORF">GCM10009579_16870</name>
</gene>
<dbReference type="PROSITE" id="PS51257">
    <property type="entry name" value="PROKAR_LIPOPROTEIN"/>
    <property type="match status" value="1"/>
</dbReference>
<keyword evidence="6" id="KW-1185">Reference proteome</keyword>
<protein>
    <submittedName>
        <fullName evidence="5">ABC transporter substrate-binding protein</fullName>
    </submittedName>
</protein>
<proteinExistence type="inferred from homology"/>
<feature type="chain" id="PRO_5047043305" evidence="4">
    <location>
        <begin position="25"/>
        <end position="449"/>
    </location>
</feature>
<evidence type="ECO:0000313" key="6">
    <source>
        <dbReference type="Proteomes" id="UP001500282"/>
    </source>
</evidence>
<dbReference type="EMBL" id="BAAAIH010000006">
    <property type="protein sequence ID" value="GAA1259433.1"/>
    <property type="molecule type" value="Genomic_DNA"/>
</dbReference>
<evidence type="ECO:0000256" key="3">
    <source>
        <dbReference type="ARBA" id="ARBA00022729"/>
    </source>
</evidence>
<dbReference type="SUPFAM" id="SSF53850">
    <property type="entry name" value="Periplasmic binding protein-like II"/>
    <property type="match status" value="1"/>
</dbReference>
<name>A0ABN1WPY5_9ACTN</name>
<dbReference type="InterPro" id="IPR006059">
    <property type="entry name" value="SBP"/>
</dbReference>
<dbReference type="Pfam" id="PF01547">
    <property type="entry name" value="SBP_bac_1"/>
    <property type="match status" value="1"/>
</dbReference>
<organism evidence="5 6">
    <name type="scientific">Streptomyces javensis</name>
    <dbReference type="NCBI Taxonomy" id="114698"/>
    <lineage>
        <taxon>Bacteria</taxon>
        <taxon>Bacillati</taxon>
        <taxon>Actinomycetota</taxon>
        <taxon>Actinomycetes</taxon>
        <taxon>Kitasatosporales</taxon>
        <taxon>Streptomycetaceae</taxon>
        <taxon>Streptomyces</taxon>
        <taxon>Streptomyces violaceusniger group</taxon>
    </lineage>
</organism>
<dbReference type="Proteomes" id="UP001500282">
    <property type="component" value="Unassembled WGS sequence"/>
</dbReference>
<comment type="similarity">
    <text evidence="1">Belongs to the bacterial solute-binding protein 1 family.</text>
</comment>
<sequence length="449" mass="47578">MVLSRRTLLASAGSLAMTAGLTTACGTNDLDDLLVKAKRPPKGPVTVRWWAGKIPARDGGDMRPAIIRAFRRKHPDIHIEIVKGLSTTDGNRVALTTQIGGGSATPDVYLGDTTWPAQFGANYLALPVESLVPKGFWDPYPPALMRASSLKGKVYAFPFYTDAAYLYYRKDLLAKHGLPVPGSWEELERTARGIQRAGDADYGFVWQGSVSESLTCVVTEFLADAGGGVLGHSGGSARSRGVTVADEPAQRAVGYLRGLVDAGVTPSAVTTYAEQDAMDAFAGGRAVFLRNWAYAWGMSDADGASRVSGKVGVVPRPGFEGRPASGYACLGGWSNFINPHAENLGAAVAFARFLAEEEAQMMLLRRAGVLPAMDTVLDSPAAARTGDPTVTTARRLRLVARPVQTPYYPQVSKAIYTRVNSAIGGSESVGAALRAARSDITAALEGRAL</sequence>
<evidence type="ECO:0000256" key="2">
    <source>
        <dbReference type="ARBA" id="ARBA00022448"/>
    </source>
</evidence>
<dbReference type="PANTHER" id="PTHR43649:SF34">
    <property type="entry name" value="ABC TRANSPORTER PERIPLASMIC-BINDING PROTEIN YCJN-RELATED"/>
    <property type="match status" value="1"/>
</dbReference>
<comment type="caution">
    <text evidence="5">The sequence shown here is derived from an EMBL/GenBank/DDBJ whole genome shotgun (WGS) entry which is preliminary data.</text>
</comment>
<keyword evidence="3 4" id="KW-0732">Signal</keyword>